<feature type="domain" description="Resolvase/invertase-type recombinase catalytic" evidence="3">
    <location>
        <begin position="4"/>
        <end position="149"/>
    </location>
</feature>
<dbReference type="CDD" id="cd00338">
    <property type="entry name" value="Ser_Recombinase"/>
    <property type="match status" value="1"/>
</dbReference>
<dbReference type="OrthoDB" id="3405463at2"/>
<dbReference type="KEGG" id="csx:CSING_04795"/>
<dbReference type="InterPro" id="IPR038109">
    <property type="entry name" value="DNA_bind_recomb_sf"/>
</dbReference>
<dbReference type="SUPFAM" id="SSF53041">
    <property type="entry name" value="Resolvase-like"/>
    <property type="match status" value="1"/>
</dbReference>
<dbReference type="InterPro" id="IPR006119">
    <property type="entry name" value="Resolv_N"/>
</dbReference>
<organism evidence="5 6">
    <name type="scientific">Corynebacterium singulare</name>
    <dbReference type="NCBI Taxonomy" id="161899"/>
    <lineage>
        <taxon>Bacteria</taxon>
        <taxon>Bacillati</taxon>
        <taxon>Actinomycetota</taxon>
        <taxon>Actinomycetes</taxon>
        <taxon>Mycobacteriales</taxon>
        <taxon>Corynebacteriaceae</taxon>
        <taxon>Corynebacterium</taxon>
    </lineage>
</organism>
<dbReference type="PANTHER" id="PTHR30461:SF2">
    <property type="entry name" value="SERINE RECOMBINASE PINE-RELATED"/>
    <property type="match status" value="1"/>
</dbReference>
<reference evidence="5 6" key="1">
    <citation type="journal article" date="2015" name="Genome Announc.">
        <title>Complete Genome Sequence and Annotation of Corynebacterium singulare DSM 44357, Isolated from a Human Semen Specimen.</title>
        <authorList>
            <person name="Merten M."/>
            <person name="Brinkrolf K."/>
            <person name="Albersmeier A."/>
            <person name="Kutter Y."/>
            <person name="Ruckert C."/>
            <person name="Tauch A."/>
        </authorList>
    </citation>
    <scope>NUCLEOTIDE SEQUENCE [LARGE SCALE GENOMIC DNA]</scope>
    <source>
        <strain evidence="5">IBS B52218</strain>
    </source>
</reference>
<feature type="domain" description="Recombinase" evidence="4">
    <location>
        <begin position="157"/>
        <end position="279"/>
    </location>
</feature>
<gene>
    <name evidence="5" type="ORF">CSING_04795</name>
</gene>
<dbReference type="Gene3D" id="3.40.50.1390">
    <property type="entry name" value="Resolvase, N-terminal catalytic domain"/>
    <property type="match status" value="1"/>
</dbReference>
<name>A0A0B6F220_9CORY</name>
<dbReference type="PROSITE" id="PS51736">
    <property type="entry name" value="RECOMBINASES_3"/>
    <property type="match status" value="1"/>
</dbReference>
<dbReference type="Pfam" id="PF00239">
    <property type="entry name" value="Resolvase"/>
    <property type="match status" value="1"/>
</dbReference>
<evidence type="ECO:0000256" key="1">
    <source>
        <dbReference type="ARBA" id="ARBA00023125"/>
    </source>
</evidence>
<dbReference type="EMBL" id="CP010827">
    <property type="protein sequence ID" value="AJI78500.1"/>
    <property type="molecule type" value="Genomic_DNA"/>
</dbReference>
<proteinExistence type="predicted"/>
<sequence length="478" mass="55030">MRVLARTRISRSTEESTSIARQRELIENWAQENDHEIVAWAEDLDVSGSISPFDALELGPYLKEPLSAEWEILVAWKLDRLARNSINTHKLFAWIIEQDKTLVCISENIDLGTWVGRMVASAISGVAEGELEAIRERTKATKEKMRRDGKWFGGKPPYGYVPVKYLEGWKLEKEPEEQEVVQKIFGMALDGVSAWAIAKWLNNEKIPTATESRWRKKTQGWQGETVRQMLRNKAYLGWTTHEKSLVLDAVGNPVEKCEPSISAKDFNRIQELLRSRSNRPTGGDTSPLLGVLKCWDCGQNMHIRRQKMAGGKVNEAYYCPQEHLPHAVSGEPVKQRVYELFEQELGDHEIMEHRIISGRDTSEELAEANQAYEELSGYLSSALNKNARRLLHQQLNQISERIKNLESIPDKTVREWVSTGRRYIDEWNELNEEGKRLLMLRHEVSVRVRQLTKSSWKTPGILETEFCIPQQLKDRLQT</sequence>
<dbReference type="GO" id="GO:0003677">
    <property type="term" value="F:DNA binding"/>
    <property type="evidence" value="ECO:0007669"/>
    <property type="project" value="UniProtKB-KW"/>
</dbReference>
<dbReference type="Pfam" id="PF07508">
    <property type="entry name" value="Recombinase"/>
    <property type="match status" value="1"/>
</dbReference>
<dbReference type="PANTHER" id="PTHR30461">
    <property type="entry name" value="DNA-INVERTASE FROM LAMBDOID PROPHAGE"/>
    <property type="match status" value="1"/>
</dbReference>
<evidence type="ECO:0000256" key="2">
    <source>
        <dbReference type="ARBA" id="ARBA00023172"/>
    </source>
</evidence>
<dbReference type="PROSITE" id="PS51737">
    <property type="entry name" value="RECOMBINASE_DNA_BIND"/>
    <property type="match status" value="1"/>
</dbReference>
<dbReference type="STRING" id="161899.CSING_04795"/>
<evidence type="ECO:0000259" key="3">
    <source>
        <dbReference type="PROSITE" id="PS51736"/>
    </source>
</evidence>
<dbReference type="GO" id="GO:0000150">
    <property type="term" value="F:DNA strand exchange activity"/>
    <property type="evidence" value="ECO:0007669"/>
    <property type="project" value="InterPro"/>
</dbReference>
<accession>A0A0B6F220</accession>
<keyword evidence="2" id="KW-0233">DNA recombination</keyword>
<dbReference type="Proteomes" id="UP000031890">
    <property type="component" value="Chromosome"/>
</dbReference>
<dbReference type="AlphaFoldDB" id="A0A0B6F220"/>
<evidence type="ECO:0000313" key="6">
    <source>
        <dbReference type="Proteomes" id="UP000031890"/>
    </source>
</evidence>
<dbReference type="InterPro" id="IPR036162">
    <property type="entry name" value="Resolvase-like_N_sf"/>
</dbReference>
<dbReference type="RefSeq" id="WP_042530122.1">
    <property type="nucleotide sequence ID" value="NZ_CP010827.1"/>
</dbReference>
<dbReference type="Gene3D" id="3.90.1750.20">
    <property type="entry name" value="Putative Large Serine Recombinase, Chain B, Domain 2"/>
    <property type="match status" value="1"/>
</dbReference>
<dbReference type="InterPro" id="IPR050639">
    <property type="entry name" value="SSR_resolvase"/>
</dbReference>
<evidence type="ECO:0000259" key="4">
    <source>
        <dbReference type="PROSITE" id="PS51737"/>
    </source>
</evidence>
<keyword evidence="1" id="KW-0238">DNA-binding</keyword>
<protein>
    <submittedName>
        <fullName evidence="5">Site-specific recombinase, DNA invertase Pin</fullName>
    </submittedName>
</protein>
<dbReference type="SMART" id="SM00857">
    <property type="entry name" value="Resolvase"/>
    <property type="match status" value="1"/>
</dbReference>
<dbReference type="HOGENOM" id="CLU_010686_15_0_11"/>
<dbReference type="InterPro" id="IPR011109">
    <property type="entry name" value="DNA_bind_recombinase_dom"/>
</dbReference>
<evidence type="ECO:0000313" key="5">
    <source>
        <dbReference type="EMBL" id="AJI78500.1"/>
    </source>
</evidence>